<reference evidence="1 2" key="1">
    <citation type="submission" date="2016-10" db="EMBL/GenBank/DDBJ databases">
        <authorList>
            <person name="de Groot N.N."/>
        </authorList>
    </citation>
    <scope>NUCLEOTIDE SEQUENCE [LARGE SCALE GENOMIC DNA]</scope>
    <source>
        <strain evidence="1 2">JCM 11308</strain>
    </source>
</reference>
<keyword evidence="2" id="KW-1185">Reference proteome</keyword>
<organism evidence="1 2">
    <name type="scientific">Rhodococcus tukisamuensis</name>
    <dbReference type="NCBI Taxonomy" id="168276"/>
    <lineage>
        <taxon>Bacteria</taxon>
        <taxon>Bacillati</taxon>
        <taxon>Actinomycetota</taxon>
        <taxon>Actinomycetes</taxon>
        <taxon>Mycobacteriales</taxon>
        <taxon>Nocardiaceae</taxon>
        <taxon>Rhodococcus</taxon>
    </lineage>
</organism>
<accession>A0A1G6W0Q9</accession>
<gene>
    <name evidence="1" type="ORF">SAMN05444580_105187</name>
</gene>
<dbReference type="InterPro" id="IPR036890">
    <property type="entry name" value="HATPase_C_sf"/>
</dbReference>
<keyword evidence="1" id="KW-0418">Kinase</keyword>
<dbReference type="Gene3D" id="3.30.565.10">
    <property type="entry name" value="Histidine kinase-like ATPase, C-terminal domain"/>
    <property type="match status" value="1"/>
</dbReference>
<protein>
    <submittedName>
        <fullName evidence="1">Serine/threonine-protein kinase RsbW</fullName>
    </submittedName>
</protein>
<proteinExistence type="predicted"/>
<dbReference type="STRING" id="168276.SAMN05444580_105187"/>
<dbReference type="GO" id="GO:0016301">
    <property type="term" value="F:kinase activity"/>
    <property type="evidence" value="ECO:0007669"/>
    <property type="project" value="UniProtKB-KW"/>
</dbReference>
<name>A0A1G6W0Q9_9NOCA</name>
<dbReference type="RefSeq" id="WP_072842812.1">
    <property type="nucleotide sequence ID" value="NZ_FNAB01000005.1"/>
</dbReference>
<sequence length="142" mass="15331">MANDDGQGIAVMYSGAPVELCVIADFAQLPVLRAMAETIAVLGEFNLDEVSDIKLAADEVCTDLIKDAQPGAQLTCRYELTGGVLRVRVSTTTRGERMPSEESFGWHVLRVLTDSISVTHTPLGKAGYRSTVEFDKLRGGDI</sequence>
<keyword evidence="1" id="KW-0808">Transferase</keyword>
<dbReference type="EMBL" id="FNAB01000005">
    <property type="protein sequence ID" value="SDD58807.1"/>
    <property type="molecule type" value="Genomic_DNA"/>
</dbReference>
<evidence type="ECO:0000313" key="1">
    <source>
        <dbReference type="EMBL" id="SDD58807.1"/>
    </source>
</evidence>
<dbReference type="AlphaFoldDB" id="A0A1G6W0Q9"/>
<evidence type="ECO:0000313" key="2">
    <source>
        <dbReference type="Proteomes" id="UP000199417"/>
    </source>
</evidence>
<dbReference type="Proteomes" id="UP000199417">
    <property type="component" value="Unassembled WGS sequence"/>
</dbReference>